<dbReference type="AlphaFoldDB" id="A0A268P509"/>
<keyword evidence="1" id="KW-0472">Membrane</keyword>
<dbReference type="EMBL" id="NPCC01000005">
    <property type="protein sequence ID" value="PAE90350.1"/>
    <property type="molecule type" value="Genomic_DNA"/>
</dbReference>
<evidence type="ECO:0000256" key="1">
    <source>
        <dbReference type="SAM" id="Phobius"/>
    </source>
</evidence>
<proteinExistence type="predicted"/>
<reference evidence="2 3" key="1">
    <citation type="submission" date="2017-07" db="EMBL/GenBank/DDBJ databases">
        <title>Isolation and whole genome analysis of endospore-forming bacteria from heroin.</title>
        <authorList>
            <person name="Kalinowski J."/>
            <person name="Ahrens B."/>
            <person name="Al-Dilaimi A."/>
            <person name="Winkler A."/>
            <person name="Wibberg D."/>
            <person name="Schleenbecker U."/>
            <person name="Ruckert C."/>
            <person name="Wolfel R."/>
            <person name="Grass G."/>
        </authorList>
    </citation>
    <scope>NUCLEOTIDE SEQUENCE [LARGE SCALE GENOMIC DNA]</scope>
    <source>
        <strain evidence="2 3">7539</strain>
    </source>
</reference>
<keyword evidence="1" id="KW-0812">Transmembrane</keyword>
<feature type="transmembrane region" description="Helical" evidence="1">
    <location>
        <begin position="60"/>
        <end position="79"/>
    </location>
</feature>
<dbReference type="Proteomes" id="UP000216207">
    <property type="component" value="Unassembled WGS sequence"/>
</dbReference>
<feature type="transmembrane region" description="Helical" evidence="1">
    <location>
        <begin position="144"/>
        <end position="160"/>
    </location>
</feature>
<sequence>MITLFLLLPLLSIALNIGFADAGWALSDSGGKRKMSFSLGAFILFSYAALCSQLAGSVAFFSYLSLAYATLVWAIGFYYDWRKSTDITRNVFVWKDPVILIGILAAMLFAWQMTSMASFWHWLIAIALLVMLPYTGQKMNKHPLFLWKASFCFLVVVFFVIETPQFADVLYVVTVFYIAFVLEGEREACFGTSGALLLGSMAAIWAISTHSLTLQFACLAVSIFLAYIPLTQLPSRIGVFRWMGELGINKHE</sequence>
<dbReference type="RefSeq" id="WP_095326212.1">
    <property type="nucleotide sequence ID" value="NZ_NPCC01000005.1"/>
</dbReference>
<comment type="caution">
    <text evidence="2">The sequence shown here is derived from an EMBL/GenBank/DDBJ whole genome shotgun (WGS) entry which is preliminary data.</text>
</comment>
<feature type="transmembrane region" description="Helical" evidence="1">
    <location>
        <begin position="189"/>
        <end position="208"/>
    </location>
</feature>
<feature type="transmembrane region" description="Helical" evidence="1">
    <location>
        <begin position="99"/>
        <end position="132"/>
    </location>
</feature>
<organism evidence="2 3">
    <name type="scientific">Shouchella clausii</name>
    <name type="common">Alkalihalobacillus clausii</name>
    <dbReference type="NCBI Taxonomy" id="79880"/>
    <lineage>
        <taxon>Bacteria</taxon>
        <taxon>Bacillati</taxon>
        <taxon>Bacillota</taxon>
        <taxon>Bacilli</taxon>
        <taxon>Bacillales</taxon>
        <taxon>Bacillaceae</taxon>
        <taxon>Shouchella</taxon>
    </lineage>
</organism>
<keyword evidence="1" id="KW-1133">Transmembrane helix</keyword>
<feature type="transmembrane region" description="Helical" evidence="1">
    <location>
        <begin position="36"/>
        <end position="55"/>
    </location>
</feature>
<accession>A0A268P509</accession>
<feature type="transmembrane region" description="Helical" evidence="1">
    <location>
        <begin position="214"/>
        <end position="233"/>
    </location>
</feature>
<evidence type="ECO:0000313" key="3">
    <source>
        <dbReference type="Proteomes" id="UP000216207"/>
    </source>
</evidence>
<gene>
    <name evidence="2" type="ORF">CHH72_05065</name>
</gene>
<name>A0A268P509_SHOCL</name>
<feature type="transmembrane region" description="Helical" evidence="1">
    <location>
        <begin position="166"/>
        <end position="182"/>
    </location>
</feature>
<evidence type="ECO:0000313" key="2">
    <source>
        <dbReference type="EMBL" id="PAE90350.1"/>
    </source>
</evidence>
<protein>
    <submittedName>
        <fullName evidence="2">Uncharacterized protein</fullName>
    </submittedName>
</protein>